<evidence type="ECO:0000313" key="11">
    <source>
        <dbReference type="Proteomes" id="UP000433532"/>
    </source>
</evidence>
<reference evidence="5 9" key="3">
    <citation type="submission" date="2017-05" db="EMBL/GenBank/DDBJ databases">
        <authorList>
            <person name="Song R."/>
            <person name="Chenine A.L."/>
            <person name="Ruprecht R.M."/>
        </authorList>
    </citation>
    <scope>NUCLEOTIDE SEQUENCE [LARGE SCALE GENOMIC DNA]</scope>
    <source>
        <strain evidence="5 9">S567_C10_BS</strain>
    </source>
</reference>
<reference evidence="8" key="1">
    <citation type="submission" date="2015-06" db="EMBL/GenBank/DDBJ databases">
        <authorList>
            <person name="Radhakrishnan Rajesh"/>
            <person name="Underwood Anthony"/>
            <person name="Al-Shahib Ali"/>
        </authorList>
    </citation>
    <scope>NUCLEOTIDE SEQUENCE [LARGE SCALE GENOMIC DNA]</scope>
    <source>
        <strain evidence="8">P19_London_7_VIM_2_05_10</strain>
    </source>
</reference>
<reference evidence="7" key="9">
    <citation type="submission" date="2023-10" db="EMBL/GenBank/DDBJ databases">
        <title>Pathogen: clinical or host-associated sample.</title>
        <authorList>
            <person name="Hergert J."/>
            <person name="Casey R."/>
            <person name="Wagner J."/>
            <person name="Young E.L."/>
            <person name="Oakeson K.F."/>
        </authorList>
    </citation>
    <scope>NUCLEOTIDE SEQUENCE</scope>
    <source>
        <strain evidence="7">2021CK-01020</strain>
    </source>
</reference>
<reference evidence="3 11" key="6">
    <citation type="submission" date="2019-11" db="EMBL/GenBank/DDBJ databases">
        <title>Genomes of ocular Pseudomonas aeruginosa isolates.</title>
        <authorList>
            <person name="Khan M."/>
            <person name="Rice S.A."/>
            <person name="Willcox M.D.P."/>
            <person name="Stapleton F."/>
        </authorList>
    </citation>
    <scope>NUCLEOTIDE SEQUENCE [LARGE SCALE GENOMIC DNA]</scope>
    <source>
        <strain evidence="3 11">PA221</strain>
    </source>
</reference>
<protein>
    <submittedName>
        <fullName evidence="2">YbaK / prolyl-tRNA synthetases associated domain protein</fullName>
    </submittedName>
    <submittedName>
        <fullName evidence="7">YbaK/EbsC family protein</fullName>
    </submittedName>
</protein>
<dbReference type="AlphaFoldDB" id="A0A072ZNB7"/>
<dbReference type="EMBL" id="NFFZ01000037">
    <property type="protein sequence ID" value="OTI54874.1"/>
    <property type="molecule type" value="Genomic_DNA"/>
</dbReference>
<dbReference type="Pfam" id="PF04073">
    <property type="entry name" value="tRNA_edit"/>
    <property type="match status" value="1"/>
</dbReference>
<gene>
    <name evidence="5" type="ORF">CAZ10_36050</name>
    <name evidence="3" type="ORF">GNQ48_24650</name>
    <name evidence="4" type="ORF">GUL26_29630</name>
    <name evidence="6" type="ORF">IPC1295_16685</name>
    <name evidence="7" type="ORF">L4V69_18775</name>
    <name evidence="2" type="ORF">PAERUG_P19_London_7_VIM_2_05_10_04969</name>
</gene>
<dbReference type="InterPro" id="IPR036754">
    <property type="entry name" value="YbaK/aa-tRNA-synt-asso_dom_sf"/>
</dbReference>
<evidence type="ECO:0000313" key="5">
    <source>
        <dbReference type="EMBL" id="OTI54874.1"/>
    </source>
</evidence>
<dbReference type="Proteomes" id="UP000644192">
    <property type="component" value="Unassembled WGS sequence"/>
</dbReference>
<accession>A0A072ZNB7</accession>
<dbReference type="GO" id="GO:0002161">
    <property type="term" value="F:aminoacyl-tRNA deacylase activity"/>
    <property type="evidence" value="ECO:0007669"/>
    <property type="project" value="InterPro"/>
</dbReference>
<dbReference type="EMBL" id="NSNE01000009">
    <property type="protein sequence ID" value="RPM14252.1"/>
    <property type="molecule type" value="Genomic_DNA"/>
</dbReference>
<dbReference type="Gene3D" id="3.90.960.10">
    <property type="entry name" value="YbaK/aminoacyl-tRNA synthetase-associated domain"/>
    <property type="match status" value="1"/>
</dbReference>
<evidence type="ECO:0000313" key="2">
    <source>
        <dbReference type="EMBL" id="CRP60392.1"/>
    </source>
</evidence>
<dbReference type="KEGG" id="paeb:NCGM1900_4229"/>
<reference evidence="4" key="7">
    <citation type="submission" date="2020-01" db="EMBL/GenBank/DDBJ databases">
        <title>Bacteria Cultured from War Wounds Associated with the Conflict in Eastern Ukraine.</title>
        <authorList>
            <person name="Snesrud E."/>
            <person name="Galac M.R."/>
            <person name="Mc Gann P."/>
            <person name="Valentine K."/>
            <person name="Viacheslav K."/>
        </authorList>
    </citation>
    <scope>NUCLEOTIDE SEQUENCE</scope>
    <source>
        <strain evidence="4">VNMU148</strain>
    </source>
</reference>
<dbReference type="EMBL" id="WOAD01000027">
    <property type="protein sequence ID" value="MUI38197.1"/>
    <property type="molecule type" value="Genomic_DNA"/>
</dbReference>
<dbReference type="Proteomes" id="UP000433532">
    <property type="component" value="Unassembled WGS sequence"/>
</dbReference>
<dbReference type="InterPro" id="IPR007214">
    <property type="entry name" value="YbaK/aa-tRNA-synth-assoc-dom"/>
</dbReference>
<reference evidence="6 10" key="5">
    <citation type="submission" date="2019-01" db="EMBL/GenBank/DDBJ databases">
        <title>The Pseudomonas aeruginosa pan-genome provides new insights on its population structure, horizontal gene transfer and pathogenicity.</title>
        <authorList>
            <person name="Freschi L."/>
            <person name="Vincent A.T."/>
            <person name="Jeukens J."/>
            <person name="Emond-Rheault J.-G."/>
            <person name="Kukavica-Ibrulj I."/>
            <person name="Dupont M.-J."/>
            <person name="Charette S.J."/>
            <person name="Boyle B."/>
            <person name="Levesque R.C."/>
        </authorList>
    </citation>
    <scope>NUCLEOTIDE SEQUENCE [LARGE SCALE GENOMIC DNA]</scope>
    <source>
        <strain evidence="6 10">PA-W36</strain>
    </source>
</reference>
<dbReference type="EMBL" id="CP136986">
    <property type="protein sequence ID" value="WOS81129.1"/>
    <property type="molecule type" value="Genomic_DNA"/>
</dbReference>
<dbReference type="PANTHER" id="PTHR30411">
    <property type="entry name" value="CYTOPLASMIC PROTEIN"/>
    <property type="match status" value="1"/>
</dbReference>
<dbReference type="SMR" id="A0A072ZNB7"/>
<evidence type="ECO:0000313" key="6">
    <source>
        <dbReference type="EMBL" id="RPM14252.1"/>
    </source>
</evidence>
<evidence type="ECO:0000313" key="4">
    <source>
        <dbReference type="EMBL" id="MZZ16431.1"/>
    </source>
</evidence>
<dbReference type="CDD" id="cd04939">
    <property type="entry name" value="PA2301"/>
    <property type="match status" value="1"/>
</dbReference>
<dbReference type="Proteomes" id="UP000284767">
    <property type="component" value="Unassembled WGS sequence"/>
</dbReference>
<evidence type="ECO:0000313" key="10">
    <source>
        <dbReference type="Proteomes" id="UP000284767"/>
    </source>
</evidence>
<dbReference type="SUPFAM" id="SSF55826">
    <property type="entry name" value="YbaK/ProRS associated domain"/>
    <property type="match status" value="1"/>
</dbReference>
<reference evidence="2" key="2">
    <citation type="submission" date="2015-06" db="EMBL/GenBank/DDBJ databases">
        <authorList>
            <person name="Radhakrishnan R."/>
            <person name="Underwood A."/>
            <person name="Al-Shahib A."/>
        </authorList>
    </citation>
    <scope>NUCLEOTIDE SEQUENCE</scope>
    <source>
        <strain evidence="2">P19_London_7_VIM_2_05_10</strain>
    </source>
</reference>
<dbReference type="RefSeq" id="WP_003089366.1">
    <property type="nucleotide sequence ID" value="NZ_AP014622.1"/>
</dbReference>
<dbReference type="Proteomes" id="UP000194857">
    <property type="component" value="Unassembled WGS sequence"/>
</dbReference>
<accession>A0A1S1BXY2</accession>
<evidence type="ECO:0000313" key="7">
    <source>
        <dbReference type="EMBL" id="WOS81129.1"/>
    </source>
</evidence>
<organism evidence="6 10">
    <name type="scientific">Pseudomonas aeruginosa</name>
    <dbReference type="NCBI Taxonomy" id="287"/>
    <lineage>
        <taxon>Bacteria</taxon>
        <taxon>Pseudomonadati</taxon>
        <taxon>Pseudomonadota</taxon>
        <taxon>Gammaproteobacteria</taxon>
        <taxon>Pseudomonadales</taxon>
        <taxon>Pseudomonadaceae</taxon>
        <taxon>Pseudomonas</taxon>
    </lineage>
</organism>
<dbReference type="EMBL" id="CVVU01000232">
    <property type="protein sequence ID" value="CRP60392.1"/>
    <property type="molecule type" value="Genomic_DNA"/>
</dbReference>
<dbReference type="Proteomes" id="UP001297540">
    <property type="component" value="Chromosome"/>
</dbReference>
<dbReference type="OMA" id="EQSANCV"/>
<dbReference type="EMBL" id="WXZT01000028">
    <property type="protein sequence ID" value="MZZ16431.1"/>
    <property type="molecule type" value="Genomic_DNA"/>
</dbReference>
<evidence type="ECO:0000313" key="3">
    <source>
        <dbReference type="EMBL" id="MUI38197.1"/>
    </source>
</evidence>
<evidence type="ECO:0000313" key="8">
    <source>
        <dbReference type="Proteomes" id="UP000045039"/>
    </source>
</evidence>
<name>A0A072ZNB7_PSEAI</name>
<reference evidence="7" key="8">
    <citation type="submission" date="2023-06" db="EMBL/GenBank/DDBJ databases">
        <authorList>
            <consortium name="Clinical and Environmental Microbiology Branch: Whole genome sequencing antimicrobial resistance pathogens in the healthcare setting"/>
        </authorList>
    </citation>
    <scope>NUCLEOTIDE SEQUENCE</scope>
    <source>
        <strain evidence="7">2021CK-01020</strain>
    </source>
</reference>
<sequence>MVLREYTQRHRLDAVAPADYHRHLPEQVARGLPSAELVVFRVADEHSDTAAFSARYGFGLEDCANTLVLRYKRDGAEGYAAVVNLGSRRLDVNGAVKALLGARRLSFAAREVATELTGMQFGGITAFGLPEGMPLLVDAAVFERPLVVMGAGVRETKLLLSPALLKDLPGVVVAELSEAG</sequence>
<proteinExistence type="predicted"/>
<dbReference type="Proteomes" id="UP000045039">
    <property type="component" value="Unassembled WGS sequence"/>
</dbReference>
<dbReference type="PANTHER" id="PTHR30411:SF1">
    <property type="entry name" value="CYTOPLASMIC PROTEIN"/>
    <property type="match status" value="1"/>
</dbReference>
<evidence type="ECO:0000313" key="9">
    <source>
        <dbReference type="Proteomes" id="UP000194857"/>
    </source>
</evidence>
<feature type="domain" description="YbaK/aminoacyl-tRNA synthetase-associated" evidence="1">
    <location>
        <begin position="48"/>
        <end position="167"/>
    </location>
</feature>
<reference evidence="6 10" key="4">
    <citation type="submission" date="2017-08" db="EMBL/GenBank/DDBJ databases">
        <authorList>
            <person name="Feschi L."/>
            <person name="Jeukens J."/>
            <person name="Emond-Rheault J.-G."/>
            <person name="Kukavica-Ibrulj I."/>
            <person name="Boyle B."/>
            <person name="Levesque R.C."/>
        </authorList>
    </citation>
    <scope>NUCLEOTIDE SEQUENCE [LARGE SCALE GENOMIC DNA]</scope>
    <source>
        <strain evidence="6 10">PA-W36</strain>
    </source>
</reference>
<evidence type="ECO:0000259" key="1">
    <source>
        <dbReference type="Pfam" id="PF04073"/>
    </source>
</evidence>